<keyword evidence="2" id="KW-0378">Hydrolase</keyword>
<name>A0A3R7Y3E6_APHAT</name>
<dbReference type="PANTHER" id="PTHR10161">
    <property type="entry name" value="TARTRATE-RESISTANT ACID PHOSPHATASE TYPE 5"/>
    <property type="match status" value="1"/>
</dbReference>
<comment type="caution">
    <text evidence="5">The sequence shown here is derived from an EMBL/GenBank/DDBJ whole genome shotgun (WGS) entry which is preliminary data.</text>
</comment>
<feature type="transmembrane region" description="Helical" evidence="4">
    <location>
        <begin position="72"/>
        <end position="92"/>
    </location>
</feature>
<proteinExistence type="predicted"/>
<gene>
    <name evidence="5" type="ORF">B5M09_011728</name>
</gene>
<dbReference type="Gene3D" id="3.60.21.10">
    <property type="match status" value="1"/>
</dbReference>
<dbReference type="InterPro" id="IPR029052">
    <property type="entry name" value="Metallo-depent_PP-like"/>
</dbReference>
<keyword evidence="4" id="KW-0812">Transmembrane</keyword>
<dbReference type="SUPFAM" id="SSF56300">
    <property type="entry name" value="Metallo-dependent phosphatases"/>
    <property type="match status" value="1"/>
</dbReference>
<feature type="compositionally biased region" description="Polar residues" evidence="3">
    <location>
        <begin position="107"/>
        <end position="117"/>
    </location>
</feature>
<evidence type="ECO:0000256" key="3">
    <source>
        <dbReference type="SAM" id="MobiDB-lite"/>
    </source>
</evidence>
<feature type="compositionally biased region" description="Low complexity" evidence="3">
    <location>
        <begin position="95"/>
        <end position="106"/>
    </location>
</feature>
<keyword evidence="4" id="KW-0472">Membrane</keyword>
<evidence type="ECO:0000313" key="6">
    <source>
        <dbReference type="Proteomes" id="UP000284702"/>
    </source>
</evidence>
<evidence type="ECO:0000313" key="5">
    <source>
        <dbReference type="EMBL" id="RQM29469.1"/>
    </source>
</evidence>
<dbReference type="Proteomes" id="UP000284702">
    <property type="component" value="Unassembled WGS sequence"/>
</dbReference>
<sequence>MHTTVHGRLNFFMVTNSKFQPKRTKIDERVFGDTGTYSESGLSDTDIIPILDERFSYNKDDRAPSGSKVIKIALASIGVLLIAGGIATAVVMSTSDSSSSAGTSSSRNKTTSPNDVASSGTTSDSSSSSSSSSSQSVTKSSTSVAVDPETDVAALTMLAIGDWGSTTGRGNDGSSPGSCCKLYSKGPNAGKVDTSKARYLVDYHAQKWVAELMGMSAAMLKPPPSRVLSHGDNLYWNGVGPNDIQYRMEETFEKMYTAPALMPVKWVSVTGNHDIGGSAYICGDDNDNFRECTSVDEMLSFLDKKFDLQASYVSPNSNRWLMKDHYFLERVTQNNVTVDILNIDTNDAAVHGASQVCCQCYGYRWKYTQAPGDTKDPCKNTVRGDQVCAGGDVEMYDKCMERIDSWAKASFDGATKDLMASTADFKIINTHYSPHFHMDPPHMQKWYDLTKTHQVHGWFNGHTHGFNHDVAKWNTHFFQNGAGGGIFSESATTVANNDQVKTTWVASGQPYGFLELSFSKSWMKVQFVSFDKTWNFKGFDFGDTTKGGVARGHCWFVPKVLDSPGVECKSSVNGVVGMPT</sequence>
<dbReference type="EMBL" id="MZMZ02001350">
    <property type="protein sequence ID" value="RQM29469.1"/>
    <property type="molecule type" value="Genomic_DNA"/>
</dbReference>
<evidence type="ECO:0000256" key="1">
    <source>
        <dbReference type="ARBA" id="ARBA00022729"/>
    </source>
</evidence>
<keyword evidence="4" id="KW-1133">Transmembrane helix</keyword>
<organism evidence="5 6">
    <name type="scientific">Aphanomyces astaci</name>
    <name type="common">Crayfish plague agent</name>
    <dbReference type="NCBI Taxonomy" id="112090"/>
    <lineage>
        <taxon>Eukaryota</taxon>
        <taxon>Sar</taxon>
        <taxon>Stramenopiles</taxon>
        <taxon>Oomycota</taxon>
        <taxon>Saprolegniomycetes</taxon>
        <taxon>Saprolegniales</taxon>
        <taxon>Verrucalvaceae</taxon>
        <taxon>Aphanomyces</taxon>
    </lineage>
</organism>
<feature type="compositionally biased region" description="Low complexity" evidence="3">
    <location>
        <begin position="118"/>
        <end position="143"/>
    </location>
</feature>
<protein>
    <recommendedName>
        <fullName evidence="7">Calcineurin-like phosphoesterase domain-containing protein</fullName>
    </recommendedName>
</protein>
<evidence type="ECO:0000256" key="2">
    <source>
        <dbReference type="ARBA" id="ARBA00022801"/>
    </source>
</evidence>
<dbReference type="VEuPathDB" id="FungiDB:H257_11667"/>
<evidence type="ECO:0000256" key="4">
    <source>
        <dbReference type="SAM" id="Phobius"/>
    </source>
</evidence>
<reference evidence="5" key="1">
    <citation type="submission" date="2018-07" db="EMBL/GenBank/DDBJ databases">
        <title>Annotation of Aphanomyces astaci genome assembly.</title>
        <authorList>
            <person name="Studholme D.J."/>
        </authorList>
    </citation>
    <scope>NUCLEOTIDE SEQUENCE [LARGE SCALE GENOMIC DNA]</scope>
    <source>
        <strain evidence="5">Pc</strain>
    </source>
</reference>
<keyword evidence="6" id="KW-1185">Reference proteome</keyword>
<dbReference type="PANTHER" id="PTHR10161:SF14">
    <property type="entry name" value="TARTRATE-RESISTANT ACID PHOSPHATASE TYPE 5"/>
    <property type="match status" value="1"/>
</dbReference>
<keyword evidence="1" id="KW-0732">Signal</keyword>
<evidence type="ECO:0008006" key="7">
    <source>
        <dbReference type="Google" id="ProtNLM"/>
    </source>
</evidence>
<dbReference type="InterPro" id="IPR051558">
    <property type="entry name" value="Metallophosphoesterase_PAP"/>
</dbReference>
<dbReference type="AlphaFoldDB" id="A0A3R7Y3E6"/>
<accession>A0A3R7Y3E6</accession>
<dbReference type="GO" id="GO:0016787">
    <property type="term" value="F:hydrolase activity"/>
    <property type="evidence" value="ECO:0007669"/>
    <property type="project" value="UniProtKB-KW"/>
</dbReference>
<feature type="region of interest" description="Disordered" evidence="3">
    <location>
        <begin position="95"/>
        <end position="145"/>
    </location>
</feature>